<dbReference type="PANTHER" id="PTHR46891:SF5">
    <property type="entry name" value="SERPENTINE RECEPTOR, CLASS H"/>
    <property type="match status" value="1"/>
</dbReference>
<dbReference type="WBParaSite" id="Csp11.Scaffold629.g15923.t1">
    <property type="protein sequence ID" value="Csp11.Scaffold629.g15923.t1"/>
    <property type="gene ID" value="Csp11.Scaffold629.g15923"/>
</dbReference>
<keyword evidence="2" id="KW-1185">Reference proteome</keyword>
<accession>A0A1I7U8H2</accession>
<organism evidence="2 3">
    <name type="scientific">Caenorhabditis tropicalis</name>
    <dbReference type="NCBI Taxonomy" id="1561998"/>
    <lineage>
        <taxon>Eukaryota</taxon>
        <taxon>Metazoa</taxon>
        <taxon>Ecdysozoa</taxon>
        <taxon>Nematoda</taxon>
        <taxon>Chromadorea</taxon>
        <taxon>Rhabditida</taxon>
        <taxon>Rhabditina</taxon>
        <taxon>Rhabditomorpha</taxon>
        <taxon>Rhabditoidea</taxon>
        <taxon>Rhabditidae</taxon>
        <taxon>Peloderinae</taxon>
        <taxon>Caenorhabditis</taxon>
    </lineage>
</organism>
<protein>
    <submittedName>
        <fullName evidence="3">G_PROTEIN_RECEP_F1_2 domain-containing protein</fullName>
    </submittedName>
</protein>
<evidence type="ECO:0000313" key="3">
    <source>
        <dbReference type="WBParaSite" id="Csp11.Scaffold629.g15923.t1"/>
    </source>
</evidence>
<sequence length="179" mass="20693">MFMFRFRASLFDYKSTAFYKYLRIDTYIFRAVLLCFIISNCCTYSIGLEFQLENRKNLLIKYPDAPLIVMCPTVIVAAPFVDPVSAFNMILWGLVVLITLTSTVATTVYLRRNLKENAHQSVAVVRMHRMLLITLSVLVHFIWDINSKSLISDCYPRTNVGDPERSFHLCSVLWCSTRV</sequence>
<dbReference type="eggNOG" id="ENOG502TFM8">
    <property type="taxonomic scope" value="Eukaryota"/>
</dbReference>
<dbReference type="AlphaFoldDB" id="A0A1I7U8H2"/>
<keyword evidence="1" id="KW-0812">Transmembrane</keyword>
<evidence type="ECO:0000313" key="2">
    <source>
        <dbReference type="Proteomes" id="UP000095282"/>
    </source>
</evidence>
<feature type="transmembrane region" description="Helical" evidence="1">
    <location>
        <begin position="27"/>
        <end position="50"/>
    </location>
</feature>
<keyword evidence="1" id="KW-1133">Transmembrane helix</keyword>
<dbReference type="PANTHER" id="PTHR46891">
    <property type="entry name" value="SERPENTINE RECEPTOR, CLASS H-RELATED"/>
    <property type="match status" value="1"/>
</dbReference>
<reference evidence="3" key="1">
    <citation type="submission" date="2016-11" db="UniProtKB">
        <authorList>
            <consortium name="WormBaseParasite"/>
        </authorList>
    </citation>
    <scope>IDENTIFICATION</scope>
</reference>
<proteinExistence type="predicted"/>
<dbReference type="Proteomes" id="UP000095282">
    <property type="component" value="Unplaced"/>
</dbReference>
<keyword evidence="1" id="KW-0472">Membrane</keyword>
<name>A0A1I7U8H2_9PELO</name>
<evidence type="ECO:0000256" key="1">
    <source>
        <dbReference type="SAM" id="Phobius"/>
    </source>
</evidence>
<feature type="transmembrane region" description="Helical" evidence="1">
    <location>
        <begin position="87"/>
        <end position="110"/>
    </location>
</feature>